<protein>
    <submittedName>
        <fullName evidence="2">Redoxin domain-containing protein</fullName>
    </submittedName>
</protein>
<comment type="caution">
    <text evidence="2">The sequence shown here is derived from an EMBL/GenBank/DDBJ whole genome shotgun (WGS) entry which is preliminary data.</text>
</comment>
<accession>A0ABU9TBN4</accession>
<dbReference type="PROSITE" id="PS51352">
    <property type="entry name" value="THIOREDOXIN_2"/>
    <property type="match status" value="1"/>
</dbReference>
<sequence length="177" mass="19034">MPTQKPTPGTPFQPIQVSKLGGGTLTLGQAEDGYEWQLIVVYRGKHCPICTRYLKEVGSIVAPLNELGIEVVAVSADSETRAADQIAEAGIQYKVGYGLSIPQMQEMGLYISSPRHGINVEGPFAEPGLYVVNEVGELRMVDIANVPFMRPQLESLVGGLKFMRSIAGDLPANGTFA</sequence>
<dbReference type="Pfam" id="PF00578">
    <property type="entry name" value="AhpC-TSA"/>
    <property type="match status" value="1"/>
</dbReference>
<dbReference type="InterPro" id="IPR000866">
    <property type="entry name" value="AhpC/TSA"/>
</dbReference>
<organism evidence="2 3">
    <name type="scientific">Ahrensia kielensis</name>
    <dbReference type="NCBI Taxonomy" id="76980"/>
    <lineage>
        <taxon>Bacteria</taxon>
        <taxon>Pseudomonadati</taxon>
        <taxon>Pseudomonadota</taxon>
        <taxon>Alphaproteobacteria</taxon>
        <taxon>Hyphomicrobiales</taxon>
        <taxon>Ahrensiaceae</taxon>
        <taxon>Ahrensia</taxon>
    </lineage>
</organism>
<dbReference type="RefSeq" id="WP_342849355.1">
    <property type="nucleotide sequence ID" value="NZ_JBBMQO010000013.1"/>
</dbReference>
<name>A0ABU9TBN4_9HYPH</name>
<dbReference type="Proteomes" id="UP001477870">
    <property type="component" value="Unassembled WGS sequence"/>
</dbReference>
<dbReference type="SUPFAM" id="SSF52833">
    <property type="entry name" value="Thioredoxin-like"/>
    <property type="match status" value="1"/>
</dbReference>
<evidence type="ECO:0000313" key="2">
    <source>
        <dbReference type="EMBL" id="MEM5503174.1"/>
    </source>
</evidence>
<dbReference type="InterPro" id="IPR036249">
    <property type="entry name" value="Thioredoxin-like_sf"/>
</dbReference>
<keyword evidence="3" id="KW-1185">Reference proteome</keyword>
<gene>
    <name evidence="2" type="ORF">WNY59_16420</name>
</gene>
<proteinExistence type="predicted"/>
<reference evidence="2 3" key="1">
    <citation type="submission" date="2024-03" db="EMBL/GenBank/DDBJ databases">
        <title>Community enrichment and isolation of bacterial strains for fucoidan degradation.</title>
        <authorList>
            <person name="Sichert A."/>
        </authorList>
    </citation>
    <scope>NUCLEOTIDE SEQUENCE [LARGE SCALE GENOMIC DNA]</scope>
    <source>
        <strain evidence="2 3">AS62</strain>
    </source>
</reference>
<feature type="domain" description="Thioredoxin" evidence="1">
    <location>
        <begin position="6"/>
        <end position="168"/>
    </location>
</feature>
<dbReference type="EMBL" id="JBBMQO010000013">
    <property type="protein sequence ID" value="MEM5503174.1"/>
    <property type="molecule type" value="Genomic_DNA"/>
</dbReference>
<dbReference type="InterPro" id="IPR013766">
    <property type="entry name" value="Thioredoxin_domain"/>
</dbReference>
<evidence type="ECO:0000259" key="1">
    <source>
        <dbReference type="PROSITE" id="PS51352"/>
    </source>
</evidence>
<dbReference type="Gene3D" id="3.40.30.10">
    <property type="entry name" value="Glutaredoxin"/>
    <property type="match status" value="1"/>
</dbReference>
<evidence type="ECO:0000313" key="3">
    <source>
        <dbReference type="Proteomes" id="UP001477870"/>
    </source>
</evidence>